<feature type="domain" description="HTH araC/xylS-type" evidence="5">
    <location>
        <begin position="172"/>
        <end position="273"/>
    </location>
</feature>
<dbReference type="GO" id="GO:0043565">
    <property type="term" value="F:sequence-specific DNA binding"/>
    <property type="evidence" value="ECO:0007669"/>
    <property type="project" value="InterPro"/>
</dbReference>
<dbReference type="STRING" id="1654360.EA58_20340"/>
<dbReference type="RefSeq" id="WP_036756804.1">
    <property type="nucleotide sequence ID" value="NZ_JAGSGC010000022.1"/>
</dbReference>
<dbReference type="SUPFAM" id="SSF51215">
    <property type="entry name" value="Regulatory protein AraC"/>
    <property type="match status" value="1"/>
</dbReference>
<dbReference type="PANTHER" id="PTHR46796">
    <property type="entry name" value="HTH-TYPE TRANSCRIPTIONAL ACTIVATOR RHAS-RELATED"/>
    <property type="match status" value="1"/>
</dbReference>
<keyword evidence="2" id="KW-0238">DNA-binding</keyword>
<evidence type="ECO:0000256" key="4">
    <source>
        <dbReference type="ARBA" id="ARBA00023163"/>
    </source>
</evidence>
<comment type="caution">
    <text evidence="6">The sequence shown here is derived from an EMBL/GenBank/DDBJ whole genome shotgun (WGS) entry which is preliminary data.</text>
</comment>
<dbReference type="InterPro" id="IPR018060">
    <property type="entry name" value="HTH_AraC"/>
</dbReference>
<organism evidence="6 7">
    <name type="scientific">Photobacterium galatheae</name>
    <dbReference type="NCBI Taxonomy" id="1654360"/>
    <lineage>
        <taxon>Bacteria</taxon>
        <taxon>Pseudomonadati</taxon>
        <taxon>Pseudomonadota</taxon>
        <taxon>Gammaproteobacteria</taxon>
        <taxon>Vibrionales</taxon>
        <taxon>Vibrionaceae</taxon>
        <taxon>Photobacterium</taxon>
    </lineage>
</organism>
<evidence type="ECO:0000259" key="5">
    <source>
        <dbReference type="PROSITE" id="PS01124"/>
    </source>
</evidence>
<sequence length="274" mass="31237">MTKKKQAITYGQVSEIEGLDYLNARYIEQTFSRHAHEGYCVGVISQGTQGFYHNGAEHLAPQNTIILVNADEIHTGYAATENGWSYRAMYPLPQLFEQISEDLGKPEYGAPYFRQSVVRDDQLAAHFRQLFDTLDHSSDPIYRETLIYTALTQLVIRQGCSRIDIKPAKGSDKALAMVKEFLDEYPNWQITLTELAALACMTPYSLVRAFKRKFGLPPHAYQIQVRLRLARRLLKQGIAIKDAAIEAGFHDQSHFHRHFKSAMGITPGRYMKHV</sequence>
<dbReference type="InterPro" id="IPR020449">
    <property type="entry name" value="Tscrpt_reg_AraC-type_HTH"/>
</dbReference>
<dbReference type="InterPro" id="IPR009057">
    <property type="entry name" value="Homeodomain-like_sf"/>
</dbReference>
<keyword evidence="4" id="KW-0804">Transcription</keyword>
<dbReference type="InterPro" id="IPR050204">
    <property type="entry name" value="AraC_XylS_family_regulators"/>
</dbReference>
<dbReference type="PROSITE" id="PS01124">
    <property type="entry name" value="HTH_ARAC_FAMILY_2"/>
    <property type="match status" value="1"/>
</dbReference>
<evidence type="ECO:0000256" key="1">
    <source>
        <dbReference type="ARBA" id="ARBA00023015"/>
    </source>
</evidence>
<proteinExistence type="predicted"/>
<dbReference type="Pfam" id="PF02311">
    <property type="entry name" value="AraC_binding"/>
    <property type="match status" value="1"/>
</dbReference>
<dbReference type="Pfam" id="PF12833">
    <property type="entry name" value="HTH_18"/>
    <property type="match status" value="1"/>
</dbReference>
<dbReference type="PANTHER" id="PTHR46796:SF2">
    <property type="entry name" value="TRANSCRIPTIONAL REGULATORY PROTEIN"/>
    <property type="match status" value="1"/>
</dbReference>
<dbReference type="Gene3D" id="1.10.10.60">
    <property type="entry name" value="Homeodomain-like"/>
    <property type="match status" value="2"/>
</dbReference>
<dbReference type="InterPro" id="IPR003313">
    <property type="entry name" value="AraC-bd"/>
</dbReference>
<dbReference type="OrthoDB" id="9809338at2"/>
<evidence type="ECO:0000313" key="6">
    <source>
        <dbReference type="EMBL" id="KDM89804.1"/>
    </source>
</evidence>
<dbReference type="GO" id="GO:0003700">
    <property type="term" value="F:DNA-binding transcription factor activity"/>
    <property type="evidence" value="ECO:0007669"/>
    <property type="project" value="InterPro"/>
</dbReference>
<dbReference type="InterPro" id="IPR037923">
    <property type="entry name" value="HTH-like"/>
</dbReference>
<keyword evidence="7" id="KW-1185">Reference proteome</keyword>
<evidence type="ECO:0000313" key="7">
    <source>
        <dbReference type="Proteomes" id="UP000027192"/>
    </source>
</evidence>
<name>A0A066RHL5_9GAMM</name>
<dbReference type="PRINTS" id="PR00032">
    <property type="entry name" value="HTHARAC"/>
</dbReference>
<evidence type="ECO:0000256" key="3">
    <source>
        <dbReference type="ARBA" id="ARBA00023159"/>
    </source>
</evidence>
<dbReference type="InterPro" id="IPR018062">
    <property type="entry name" value="HTH_AraC-typ_CS"/>
</dbReference>
<dbReference type="AlphaFoldDB" id="A0A066RHL5"/>
<evidence type="ECO:0000256" key="2">
    <source>
        <dbReference type="ARBA" id="ARBA00023125"/>
    </source>
</evidence>
<keyword evidence="3" id="KW-0010">Activator</keyword>
<dbReference type="EMBL" id="JMIB01000043">
    <property type="protein sequence ID" value="KDM89804.1"/>
    <property type="molecule type" value="Genomic_DNA"/>
</dbReference>
<dbReference type="PROSITE" id="PS00041">
    <property type="entry name" value="HTH_ARAC_FAMILY_1"/>
    <property type="match status" value="1"/>
</dbReference>
<keyword evidence="1" id="KW-0805">Transcription regulation</keyword>
<protein>
    <submittedName>
        <fullName evidence="6">AraC family transcriptional regulator</fullName>
    </submittedName>
</protein>
<dbReference type="Proteomes" id="UP000027192">
    <property type="component" value="Unassembled WGS sequence"/>
</dbReference>
<dbReference type="SMART" id="SM00342">
    <property type="entry name" value="HTH_ARAC"/>
    <property type="match status" value="1"/>
</dbReference>
<gene>
    <name evidence="6" type="ORF">EA58_20340</name>
</gene>
<accession>A0A066RHL5</accession>
<dbReference type="SUPFAM" id="SSF46689">
    <property type="entry name" value="Homeodomain-like"/>
    <property type="match status" value="2"/>
</dbReference>
<reference evidence="6 7" key="1">
    <citation type="submission" date="2014-04" db="EMBL/GenBank/DDBJ databases">
        <title>Draft genome sequence of Photobacterium halotolerans S2753: a solonamide, ngercheumicin and holomycin producer.</title>
        <authorList>
            <person name="Machado H.R."/>
            <person name="Gram L."/>
        </authorList>
    </citation>
    <scope>NUCLEOTIDE SEQUENCE [LARGE SCALE GENOMIC DNA]</scope>
    <source>
        <strain evidence="6 7">S2753</strain>
    </source>
</reference>